<dbReference type="InterPro" id="IPR053714">
    <property type="entry name" value="Iso_Racemase_Enz_sf"/>
</dbReference>
<evidence type="ECO:0000313" key="3">
    <source>
        <dbReference type="Proteomes" id="UP001184614"/>
    </source>
</evidence>
<dbReference type="Proteomes" id="UP001184614">
    <property type="component" value="Unassembled WGS sequence"/>
</dbReference>
<proteinExistence type="inferred from homology"/>
<evidence type="ECO:0000256" key="1">
    <source>
        <dbReference type="ARBA" id="ARBA00038414"/>
    </source>
</evidence>
<dbReference type="InterPro" id="IPR015942">
    <property type="entry name" value="Asp/Glu/hydantoin_racemase"/>
</dbReference>
<dbReference type="EMBL" id="JAVDQT010000001">
    <property type="protein sequence ID" value="MDR6430356.1"/>
    <property type="molecule type" value="Genomic_DNA"/>
</dbReference>
<dbReference type="RefSeq" id="WP_310009626.1">
    <property type="nucleotide sequence ID" value="NZ_JAVDQT010000001.1"/>
</dbReference>
<accession>A0ABU1M3R2</accession>
<dbReference type="Pfam" id="PF01177">
    <property type="entry name" value="Asp_Glu_race"/>
    <property type="match status" value="1"/>
</dbReference>
<gene>
    <name evidence="2" type="ORF">J2782_000061</name>
</gene>
<dbReference type="PANTHER" id="PTHR28047:SF5">
    <property type="entry name" value="PROTEIN DCG1"/>
    <property type="match status" value="1"/>
</dbReference>
<evidence type="ECO:0000313" key="2">
    <source>
        <dbReference type="EMBL" id="MDR6430356.1"/>
    </source>
</evidence>
<dbReference type="Gene3D" id="3.40.50.12500">
    <property type="match status" value="1"/>
</dbReference>
<comment type="similarity">
    <text evidence="1">Belongs to the HyuE racemase family.</text>
</comment>
<dbReference type="InterPro" id="IPR052186">
    <property type="entry name" value="Hydantoin_racemase-like"/>
</dbReference>
<dbReference type="PANTHER" id="PTHR28047">
    <property type="entry name" value="PROTEIN DCG1"/>
    <property type="match status" value="1"/>
</dbReference>
<comment type="caution">
    <text evidence="2">The sequence shown here is derived from an EMBL/GenBank/DDBJ whole genome shotgun (WGS) entry which is preliminary data.</text>
</comment>
<organism evidence="2 3">
    <name type="scientific">Brucella pseudogrignonensis</name>
    <dbReference type="NCBI Taxonomy" id="419475"/>
    <lineage>
        <taxon>Bacteria</taxon>
        <taxon>Pseudomonadati</taxon>
        <taxon>Pseudomonadota</taxon>
        <taxon>Alphaproteobacteria</taxon>
        <taxon>Hyphomicrobiales</taxon>
        <taxon>Brucellaceae</taxon>
        <taxon>Brucella/Ochrobactrum group</taxon>
        <taxon>Brucella</taxon>
    </lineage>
</organism>
<sequence length="228" mass="24124">MSATAPHIVLINPNSSEATSGMMREIAQRTAGERLFLSTETATRNPMMIVNGEQLSASEAQVIEIGRSRKDSCAGIIISAYGDPGVDYLRDDLNIPVIGICEASMIMAAQGGRKYGVATVTPDLAEQIERRAAYLGLSHLYTGIRCTPGDPKEIAGQPQRLQEELALAVKLCLKDGAEAVVIGGGPLGEAAVQLQAMFDVPIIAPISSAVELMVKALNESSIQMKTAL</sequence>
<reference evidence="2 3" key="1">
    <citation type="submission" date="2023-07" db="EMBL/GenBank/DDBJ databases">
        <title>Sorghum-associated microbial communities from plants grown in Nebraska, USA.</title>
        <authorList>
            <person name="Schachtman D."/>
        </authorList>
    </citation>
    <scope>NUCLEOTIDE SEQUENCE [LARGE SCALE GENOMIC DNA]</scope>
    <source>
        <strain evidence="2 3">DS1730</strain>
    </source>
</reference>
<keyword evidence="3" id="KW-1185">Reference proteome</keyword>
<protein>
    <submittedName>
        <fullName evidence="2">Asp/Glu/hydantoin racemase</fullName>
    </submittedName>
</protein>
<name>A0ABU1M3R2_9HYPH</name>